<feature type="transmembrane region" description="Helical" evidence="1">
    <location>
        <begin position="78"/>
        <end position="96"/>
    </location>
</feature>
<dbReference type="AlphaFoldDB" id="A0A0V8J1W9"/>
<feature type="transmembrane region" description="Helical" evidence="1">
    <location>
        <begin position="15"/>
        <end position="33"/>
    </location>
</feature>
<feature type="transmembrane region" description="Helical" evidence="1">
    <location>
        <begin position="188"/>
        <end position="205"/>
    </location>
</feature>
<dbReference type="GO" id="GO:0140359">
    <property type="term" value="F:ABC-type transporter activity"/>
    <property type="evidence" value="ECO:0007669"/>
    <property type="project" value="InterPro"/>
</dbReference>
<keyword evidence="3" id="KW-1185">Reference proteome</keyword>
<gene>
    <name evidence="2" type="ORF">AS030_18910</name>
</gene>
<dbReference type="Proteomes" id="UP000054099">
    <property type="component" value="Unassembled WGS sequence"/>
</dbReference>
<dbReference type="OrthoDB" id="9800309at2"/>
<evidence type="ECO:0000313" key="3">
    <source>
        <dbReference type="Proteomes" id="UP000054099"/>
    </source>
</evidence>
<evidence type="ECO:0000313" key="2">
    <source>
        <dbReference type="EMBL" id="KSU81023.1"/>
    </source>
</evidence>
<feature type="transmembrane region" description="Helical" evidence="1">
    <location>
        <begin position="117"/>
        <end position="139"/>
    </location>
</feature>
<name>A0A0V8J1W9_9BACL</name>
<feature type="transmembrane region" description="Helical" evidence="1">
    <location>
        <begin position="159"/>
        <end position="181"/>
    </location>
</feature>
<keyword evidence="1" id="KW-0472">Membrane</keyword>
<dbReference type="PANTHER" id="PTHR37305:SF1">
    <property type="entry name" value="MEMBRANE PROTEIN"/>
    <property type="match status" value="1"/>
</dbReference>
<dbReference type="Pfam" id="PF12679">
    <property type="entry name" value="ABC2_membrane_2"/>
    <property type="match status" value="1"/>
</dbReference>
<comment type="caution">
    <text evidence="2">The sequence shown here is derived from an EMBL/GenBank/DDBJ whole genome shotgun (WGS) entry which is preliminary data.</text>
</comment>
<keyword evidence="1" id="KW-1133">Transmembrane helix</keyword>
<keyword evidence="1" id="KW-0812">Transmembrane</keyword>
<dbReference type="PANTHER" id="PTHR37305">
    <property type="entry name" value="INTEGRAL MEMBRANE PROTEIN-RELATED"/>
    <property type="match status" value="1"/>
</dbReference>
<reference evidence="2 3" key="1">
    <citation type="journal article" date="2014" name="Antonie Van Leeuwenhoek">
        <title>Fictibacillus enclensis sp. nov., isolated from marine sediment.</title>
        <authorList>
            <person name="Dastager S.G."/>
            <person name="Mawlankar R."/>
            <person name="Srinivasan K."/>
            <person name="Tang S.K."/>
            <person name="Lee J.C."/>
            <person name="Ramana V.V."/>
            <person name="Shouche Y.S."/>
        </authorList>
    </citation>
    <scope>NUCLEOTIDE SEQUENCE [LARGE SCALE GENOMIC DNA]</scope>
    <source>
        <strain evidence="2 3">NIO-1003</strain>
    </source>
</reference>
<protein>
    <submittedName>
        <fullName evidence="2">ABC transporter</fullName>
    </submittedName>
</protein>
<feature type="transmembrane region" description="Helical" evidence="1">
    <location>
        <begin position="237"/>
        <end position="257"/>
    </location>
</feature>
<evidence type="ECO:0000256" key="1">
    <source>
        <dbReference type="SAM" id="Phobius"/>
    </source>
</evidence>
<proteinExistence type="predicted"/>
<dbReference type="EMBL" id="LNQN01000006">
    <property type="protein sequence ID" value="KSU81023.1"/>
    <property type="molecule type" value="Genomic_DNA"/>
</dbReference>
<organism evidence="2 3">
    <name type="scientific">Fictibacillus enclensis</name>
    <dbReference type="NCBI Taxonomy" id="1017270"/>
    <lineage>
        <taxon>Bacteria</taxon>
        <taxon>Bacillati</taxon>
        <taxon>Bacillota</taxon>
        <taxon>Bacilli</taxon>
        <taxon>Bacillales</taxon>
        <taxon>Fictibacillaceae</taxon>
        <taxon>Fictibacillus</taxon>
    </lineage>
</organism>
<sequence>MNIFWRELRNSRKSMIWWVVGLLFMVVSGMSKYDTMKSTGQTVNEIFGAMPKSLQAIFGLSSLDLTTITGYFGMLFSYLVLMAAIHAALLGSTMIAKEERDKTSEFLMVKPVSRTRIVASKLAASLILLFLFNLVTYGLSVGMVNYYEPSADLSGIGRLMIGMLILQLIFLSVGMAVAAVCHRPKMTVSIATGLLIITYILSVAIELNDKLDALRYLTPFKYFEAKKLMGNTGFEGVYIGLSAVIILGTLILTFMAYQKRDLKI</sequence>
<dbReference type="RefSeq" id="WP_061974596.1">
    <property type="nucleotide sequence ID" value="NZ_FMAV01000004.1"/>
</dbReference>
<dbReference type="GO" id="GO:0005886">
    <property type="term" value="C:plasma membrane"/>
    <property type="evidence" value="ECO:0007669"/>
    <property type="project" value="UniProtKB-SubCell"/>
</dbReference>
<accession>A0A0V8J1W9</accession>